<comment type="caution">
    <text evidence="2">The sequence shown here is derived from an EMBL/GenBank/DDBJ whole genome shotgun (WGS) entry which is preliminary data.</text>
</comment>
<feature type="coiled-coil region" evidence="1">
    <location>
        <begin position="74"/>
        <end position="106"/>
    </location>
</feature>
<dbReference type="AlphaFoldDB" id="S0FN63"/>
<evidence type="ECO:0000313" key="3">
    <source>
        <dbReference type="Proteomes" id="UP000014155"/>
    </source>
</evidence>
<protein>
    <submittedName>
        <fullName evidence="2">Uncharacterized protein</fullName>
    </submittedName>
</protein>
<dbReference type="RefSeq" id="WP_004628163.1">
    <property type="nucleotide sequence ID" value="NZ_AORV01000052.1"/>
</dbReference>
<reference evidence="2 3" key="1">
    <citation type="journal article" date="2013" name="Genome Announc.">
        <title>Draft Genome Sequence of the Cellulolytic, Mesophilic, Anaerobic Bacterium Clostridium termitidis Strain CT1112 (DSM 5398).</title>
        <authorList>
            <person name="Lal S."/>
            <person name="Ramachandran U."/>
            <person name="Zhang X."/>
            <person name="Munir R."/>
            <person name="Sparling R."/>
            <person name="Levin D.B."/>
        </authorList>
    </citation>
    <scope>NUCLEOTIDE SEQUENCE [LARGE SCALE GENOMIC DNA]</scope>
    <source>
        <strain evidence="2 3">CT1112</strain>
    </source>
</reference>
<dbReference type="EMBL" id="AORV01000052">
    <property type="protein sequence ID" value="EMS70574.1"/>
    <property type="molecule type" value="Genomic_DNA"/>
</dbReference>
<sequence>MNIDQKSLNDLLSIMRPKNSLDTLRERREALLKRMDRNTPVAGNPSEGDKNTGDIKQVLMELGEIDRQIQAEIYEEKTRKLELERLKREEAAAKNLREREKILARHEGVLYRYSFNKLLSADGKAREMRTMVGPGVSVTLSGGISAEGKAHGDKLVQKLEDIDRDLKESREFGIAAAEVAARRRRNRMKQEIEEAALAKSRNRKIKAKKHINVVL</sequence>
<proteinExistence type="predicted"/>
<evidence type="ECO:0000256" key="1">
    <source>
        <dbReference type="SAM" id="Coils"/>
    </source>
</evidence>
<accession>S0FN63</accession>
<dbReference type="PATRIC" id="fig|1195236.3.peg.3874"/>
<name>S0FN63_RUMCE</name>
<evidence type="ECO:0000313" key="2">
    <source>
        <dbReference type="EMBL" id="EMS70574.1"/>
    </source>
</evidence>
<keyword evidence="1" id="KW-0175">Coiled coil</keyword>
<organism evidence="2 3">
    <name type="scientific">Ruminiclostridium cellobioparum subsp. termitidis CT1112</name>
    <dbReference type="NCBI Taxonomy" id="1195236"/>
    <lineage>
        <taxon>Bacteria</taxon>
        <taxon>Bacillati</taxon>
        <taxon>Bacillota</taxon>
        <taxon>Clostridia</taxon>
        <taxon>Eubacteriales</taxon>
        <taxon>Oscillospiraceae</taxon>
        <taxon>Ruminiclostridium</taxon>
    </lineage>
</organism>
<dbReference type="Proteomes" id="UP000014155">
    <property type="component" value="Unassembled WGS sequence"/>
</dbReference>
<keyword evidence="3" id="KW-1185">Reference proteome</keyword>
<gene>
    <name evidence="2" type="ORF">CTER_3657</name>
</gene>